<reference evidence="1 2" key="2">
    <citation type="submission" date="2018-11" db="EMBL/GenBank/DDBJ databases">
        <authorList>
            <consortium name="Pathogen Informatics"/>
        </authorList>
    </citation>
    <scope>NUCLEOTIDE SEQUENCE [LARGE SCALE GENOMIC DNA]</scope>
    <source>
        <strain evidence="1 2">NST_G2</strain>
    </source>
</reference>
<keyword evidence="2" id="KW-1185">Reference proteome</keyword>
<proteinExistence type="predicted"/>
<sequence>MDLFGHMRIHDSGIHRNTDTTDTPCTPSAPAIRTATVTTTTMNDITPDSRFLLLTLRPQYQLTHRPESYWTTGWQNRVECNKIAWVSSLADAKESRVTHNVHWIPRLKFKFKAQTEANRIAATKAKRAARKSPAPRTNIVDAQALPTCPRCQRIFRARIGLVGHLWRECTKNPTIPTSFMALPLRGIRARCGGTLRGGSGRASHLRPLPPSVLITLSLNRAQVEKEEEEEMVCDRPAWRKALVFRELACNKLDVTALSETRFSEQGQLKEVGAGYIFFLSGRPKAERRDAGVTLAIRNDIVGPLPCLPQGINDRLMRLRLPLRGD</sequence>
<evidence type="ECO:0000313" key="3">
    <source>
        <dbReference type="WBParaSite" id="SSLN_0001185701-mRNA-1"/>
    </source>
</evidence>
<reference evidence="3" key="1">
    <citation type="submission" date="2016-06" db="UniProtKB">
        <authorList>
            <consortium name="WormBaseParasite"/>
        </authorList>
    </citation>
    <scope>IDENTIFICATION</scope>
</reference>
<dbReference type="EMBL" id="UYSU01036512">
    <property type="protein sequence ID" value="VDL97802.1"/>
    <property type="molecule type" value="Genomic_DNA"/>
</dbReference>
<accession>A0A183T4M1</accession>
<protein>
    <submittedName>
        <fullName evidence="3">C2H2-type domain-containing protein</fullName>
    </submittedName>
</protein>
<organism evidence="3">
    <name type="scientific">Schistocephalus solidus</name>
    <name type="common">Tapeworm</name>
    <dbReference type="NCBI Taxonomy" id="70667"/>
    <lineage>
        <taxon>Eukaryota</taxon>
        <taxon>Metazoa</taxon>
        <taxon>Spiralia</taxon>
        <taxon>Lophotrochozoa</taxon>
        <taxon>Platyhelminthes</taxon>
        <taxon>Cestoda</taxon>
        <taxon>Eucestoda</taxon>
        <taxon>Diphyllobothriidea</taxon>
        <taxon>Diphyllobothriidae</taxon>
        <taxon>Schistocephalus</taxon>
    </lineage>
</organism>
<evidence type="ECO:0000313" key="1">
    <source>
        <dbReference type="EMBL" id="VDL97802.1"/>
    </source>
</evidence>
<gene>
    <name evidence="1" type="ORF">SSLN_LOCUS11417</name>
</gene>
<evidence type="ECO:0000313" key="2">
    <source>
        <dbReference type="Proteomes" id="UP000275846"/>
    </source>
</evidence>
<dbReference type="AlphaFoldDB" id="A0A183T4M1"/>
<dbReference type="Proteomes" id="UP000275846">
    <property type="component" value="Unassembled WGS sequence"/>
</dbReference>
<dbReference type="WBParaSite" id="SSLN_0001185701-mRNA-1">
    <property type="protein sequence ID" value="SSLN_0001185701-mRNA-1"/>
    <property type="gene ID" value="SSLN_0001185701"/>
</dbReference>
<name>A0A183T4M1_SCHSO</name>